<evidence type="ECO:0000259" key="7">
    <source>
        <dbReference type="PROSITE" id="PS51168"/>
    </source>
</evidence>
<dbReference type="Proteomes" id="UP000243542">
    <property type="component" value="Unassembled WGS sequence"/>
</dbReference>
<reference evidence="8 9" key="1">
    <citation type="submission" date="2017-10" db="EMBL/GenBank/DDBJ databases">
        <title>Sequencing the genomes of 1000 actinobacteria strains.</title>
        <authorList>
            <person name="Klenk H.-P."/>
        </authorList>
    </citation>
    <scope>NUCLEOTIDE SEQUENCE [LARGE SCALE GENOMIC DNA]</scope>
    <source>
        <strain evidence="8 9">DSM 46092</strain>
    </source>
</reference>
<feature type="signal peptide" evidence="6">
    <location>
        <begin position="1"/>
        <end position="24"/>
    </location>
</feature>
<keyword evidence="9" id="KW-1185">Reference proteome</keyword>
<dbReference type="GO" id="GO:0004106">
    <property type="term" value="F:chorismate mutase activity"/>
    <property type="evidence" value="ECO:0007669"/>
    <property type="project" value="UniProtKB-EC"/>
</dbReference>
<evidence type="ECO:0000256" key="4">
    <source>
        <dbReference type="ARBA" id="ARBA00023235"/>
    </source>
</evidence>
<dbReference type="GO" id="GO:0009697">
    <property type="term" value="P:salicylic acid biosynthetic process"/>
    <property type="evidence" value="ECO:0007669"/>
    <property type="project" value="TreeGrafter"/>
</dbReference>
<dbReference type="EC" id="5.4.99.5" evidence="2 5"/>
<accession>A0A2A9FA42</accession>
<comment type="caution">
    <text evidence="8">The sequence shown here is derived from an EMBL/GenBank/DDBJ whole genome shotgun (WGS) entry which is preliminary data.</text>
</comment>
<evidence type="ECO:0000256" key="1">
    <source>
        <dbReference type="ARBA" id="ARBA00004817"/>
    </source>
</evidence>
<evidence type="ECO:0000256" key="2">
    <source>
        <dbReference type="ARBA" id="ARBA00012404"/>
    </source>
</evidence>
<feature type="chain" id="PRO_5012066452" description="Chorismate mutase" evidence="6">
    <location>
        <begin position="25"/>
        <end position="194"/>
    </location>
</feature>
<dbReference type="AlphaFoldDB" id="A0A2A9FA42"/>
<dbReference type="NCBIfam" id="NF006741">
    <property type="entry name" value="PRK09269.1"/>
    <property type="match status" value="1"/>
</dbReference>
<dbReference type="InterPro" id="IPR002701">
    <property type="entry name" value="CM_II_prokaryot"/>
</dbReference>
<dbReference type="NCBIfam" id="TIGR01806">
    <property type="entry name" value="CM_mono2"/>
    <property type="match status" value="1"/>
</dbReference>
<feature type="domain" description="Chorismate mutase" evidence="7">
    <location>
        <begin position="17"/>
        <end position="113"/>
    </location>
</feature>
<keyword evidence="4 5" id="KW-0413">Isomerase</keyword>
<dbReference type="PANTHER" id="PTHR38041:SF2">
    <property type="entry name" value="SECRETED CHORISMATE MUTASE"/>
    <property type="match status" value="1"/>
</dbReference>
<dbReference type="Pfam" id="PF01817">
    <property type="entry name" value="CM_2"/>
    <property type="match status" value="1"/>
</dbReference>
<name>A0A2A9FA42_9PSEU</name>
<dbReference type="GO" id="GO:0046417">
    <property type="term" value="P:chorismate metabolic process"/>
    <property type="evidence" value="ECO:0007669"/>
    <property type="project" value="InterPro"/>
</dbReference>
<dbReference type="EMBL" id="PDJK01000002">
    <property type="protein sequence ID" value="PFG47666.1"/>
    <property type="molecule type" value="Genomic_DNA"/>
</dbReference>
<dbReference type="SUPFAM" id="SSF48600">
    <property type="entry name" value="Chorismate mutase II"/>
    <property type="match status" value="1"/>
</dbReference>
<evidence type="ECO:0000313" key="9">
    <source>
        <dbReference type="Proteomes" id="UP000243542"/>
    </source>
</evidence>
<dbReference type="InterPro" id="IPR008240">
    <property type="entry name" value="Chorismate_mutase_periplasmic"/>
</dbReference>
<dbReference type="PROSITE" id="PS51168">
    <property type="entry name" value="CHORISMATE_MUT_2"/>
    <property type="match status" value="1"/>
</dbReference>
<dbReference type="UniPathway" id="UPA00120">
    <property type="reaction ID" value="UER00203"/>
</dbReference>
<evidence type="ECO:0000313" key="8">
    <source>
        <dbReference type="EMBL" id="PFG47666.1"/>
    </source>
</evidence>
<dbReference type="PIRSF" id="PIRSF026640">
    <property type="entry name" value="Peripl_chor_mut"/>
    <property type="match status" value="1"/>
</dbReference>
<dbReference type="SMART" id="SM00830">
    <property type="entry name" value="CM_2"/>
    <property type="match status" value="1"/>
</dbReference>
<organism evidence="8 9">
    <name type="scientific">Amycolatopsis sulphurea</name>
    <dbReference type="NCBI Taxonomy" id="76022"/>
    <lineage>
        <taxon>Bacteria</taxon>
        <taxon>Bacillati</taxon>
        <taxon>Actinomycetota</taxon>
        <taxon>Actinomycetes</taxon>
        <taxon>Pseudonocardiales</taxon>
        <taxon>Pseudonocardiaceae</taxon>
        <taxon>Amycolatopsis</taxon>
    </lineage>
</organism>
<comment type="catalytic activity">
    <reaction evidence="5">
        <text>chorismate = prephenate</text>
        <dbReference type="Rhea" id="RHEA:13897"/>
        <dbReference type="ChEBI" id="CHEBI:29748"/>
        <dbReference type="ChEBI" id="CHEBI:29934"/>
        <dbReference type="EC" id="5.4.99.5"/>
    </reaction>
</comment>
<evidence type="ECO:0000256" key="6">
    <source>
        <dbReference type="SAM" id="SignalP"/>
    </source>
</evidence>
<dbReference type="PANTHER" id="PTHR38041">
    <property type="entry name" value="CHORISMATE MUTASE"/>
    <property type="match status" value="1"/>
</dbReference>
<dbReference type="RefSeq" id="WP_098511642.1">
    <property type="nucleotide sequence ID" value="NZ_JBIAKZ010000014.1"/>
</dbReference>
<dbReference type="InterPro" id="IPR051331">
    <property type="entry name" value="Chorismate_mutase-related"/>
</dbReference>
<sequence length="194" mass="20484">MKPRMPVVTALVLAAFSLGGEAMATPRQPAAAATAIGRLGPLTDVVVERLFVSDEVAAAKFGTGKAIDDPAREQLELAEVADRAGTLGLDPDRTVRFFRDQIAASKLVQRGLFARWRAHPGEAPTTRPDLAVIRTELDALTTRLLDQLVATEAVRGAPVACRVAVTEAAVSAAVLDRLDGLHREALRAALGSVC</sequence>
<comment type="function">
    <text evidence="5">Catalyzes the Claisen rearrangement of chorismate to prephenate.</text>
</comment>
<dbReference type="InterPro" id="IPR036979">
    <property type="entry name" value="CM_dom_sf"/>
</dbReference>
<comment type="pathway">
    <text evidence="1 5">Metabolic intermediate biosynthesis; prephenate biosynthesis; prephenate from chorismate: step 1/1.</text>
</comment>
<evidence type="ECO:0000256" key="3">
    <source>
        <dbReference type="ARBA" id="ARBA00022729"/>
    </source>
</evidence>
<gene>
    <name evidence="8" type="ORF">ATK36_2713</name>
</gene>
<keyword evidence="3 6" id="KW-0732">Signal</keyword>
<protein>
    <recommendedName>
        <fullName evidence="2 5">Chorismate mutase</fullName>
        <ecNumber evidence="2 5">5.4.99.5</ecNumber>
    </recommendedName>
</protein>
<dbReference type="Gene3D" id="1.20.59.10">
    <property type="entry name" value="Chorismate mutase"/>
    <property type="match status" value="1"/>
</dbReference>
<proteinExistence type="predicted"/>
<evidence type="ECO:0000256" key="5">
    <source>
        <dbReference type="PIRNR" id="PIRNR026640"/>
    </source>
</evidence>
<dbReference type="InterPro" id="IPR036263">
    <property type="entry name" value="Chorismate_II_sf"/>
</dbReference>